<accession>A0A818PES2</accession>
<dbReference type="EMBL" id="CAJNYT010003929">
    <property type="protein sequence ID" value="CAF3618950.1"/>
    <property type="molecule type" value="Genomic_DNA"/>
</dbReference>
<name>A0A818PES2_9BILA</name>
<dbReference type="Proteomes" id="UP000663872">
    <property type="component" value="Unassembled WGS sequence"/>
</dbReference>
<evidence type="ECO:0000313" key="2">
    <source>
        <dbReference type="EMBL" id="CAF3618950.1"/>
    </source>
</evidence>
<organism evidence="2 3">
    <name type="scientific">Rotaria socialis</name>
    <dbReference type="NCBI Taxonomy" id="392032"/>
    <lineage>
        <taxon>Eukaryota</taxon>
        <taxon>Metazoa</taxon>
        <taxon>Spiralia</taxon>
        <taxon>Gnathifera</taxon>
        <taxon>Rotifera</taxon>
        <taxon>Eurotatoria</taxon>
        <taxon>Bdelloidea</taxon>
        <taxon>Philodinida</taxon>
        <taxon>Philodinidae</taxon>
        <taxon>Rotaria</taxon>
    </lineage>
</organism>
<proteinExistence type="predicted"/>
<reference evidence="2" key="1">
    <citation type="submission" date="2021-02" db="EMBL/GenBank/DDBJ databases">
        <authorList>
            <person name="Nowell W R."/>
        </authorList>
    </citation>
    <scope>NUCLEOTIDE SEQUENCE</scope>
</reference>
<gene>
    <name evidence="2" type="ORF">GRG538_LOCUS23571</name>
</gene>
<evidence type="ECO:0000313" key="3">
    <source>
        <dbReference type="Proteomes" id="UP000663872"/>
    </source>
</evidence>
<feature type="compositionally biased region" description="Polar residues" evidence="1">
    <location>
        <begin position="7"/>
        <end position="20"/>
    </location>
</feature>
<feature type="region of interest" description="Disordered" evidence="1">
    <location>
        <begin position="1"/>
        <end position="26"/>
    </location>
</feature>
<protein>
    <submittedName>
        <fullName evidence="2">Uncharacterized protein</fullName>
    </submittedName>
</protein>
<dbReference type="AlphaFoldDB" id="A0A818PES2"/>
<evidence type="ECO:0000256" key="1">
    <source>
        <dbReference type="SAM" id="MobiDB-lite"/>
    </source>
</evidence>
<sequence length="383" mass="43667">MSHRNDSTFVSRISRNSNHQVGRPTALTKTEEKNLVDLIITLQDYGEISTCDDILKNATEFVDIMNLKSRLKNDAPTRDWYYSFLRRWKDKLKIMNSTKLEKVRANVTLSTVDGWFAKLHSVLLKLDLFNKPQQLFNCDENGFRDDPGKKVVQKDATKKLVKPNFIRLHAQLYQYALIRAHCSSALGKAGIFPYDPRAIKRDKLIKASSRSTTSNVLPRSKSVEFNYLDNEVITTTSPSPSRLDSNRNHQLVKYPPDPALFSEDSTNATNVTPAGIHNGSLPPITYMLPSNTSQMISMYLSNFGLYTPLHNLSTMSPTQYQLYFHFIKPLEITSNCNQCHRILCWECSSKIDKTHQLCQSCRTYYTINNKLVLIIISSKGVGV</sequence>
<comment type="caution">
    <text evidence="2">The sequence shown here is derived from an EMBL/GenBank/DDBJ whole genome shotgun (WGS) entry which is preliminary data.</text>
</comment>